<dbReference type="Gene3D" id="3.30.60.190">
    <property type="match status" value="1"/>
</dbReference>
<comment type="caution">
    <text evidence="9">The sequence shown here is derived from an EMBL/GenBank/DDBJ whole genome shotgun (WGS) entry which is preliminary data.</text>
</comment>
<protein>
    <recommendedName>
        <fullName evidence="8">HIT-type domain-containing protein</fullName>
    </recommendedName>
</protein>
<dbReference type="SUPFAM" id="SSF144232">
    <property type="entry name" value="HIT/MYND zinc finger-like"/>
    <property type="match status" value="1"/>
</dbReference>
<dbReference type="PANTHER" id="PTHR13483:SF3">
    <property type="entry name" value="BOX C_D SNORNA PROTEIN 1"/>
    <property type="match status" value="1"/>
</dbReference>
<reference evidence="9 10" key="1">
    <citation type="journal article" date="2022" name="Nat. Ecol. Evol.">
        <title>A masculinizing supergene underlies an exaggerated male reproductive morph in a spider.</title>
        <authorList>
            <person name="Hendrickx F."/>
            <person name="De Corte Z."/>
            <person name="Sonet G."/>
            <person name="Van Belleghem S.M."/>
            <person name="Kostlbacher S."/>
            <person name="Vangestel C."/>
        </authorList>
    </citation>
    <scope>NUCLEOTIDE SEQUENCE [LARGE SCALE GENOMIC DNA]</scope>
    <source>
        <strain evidence="9">W744_W776</strain>
    </source>
</reference>
<evidence type="ECO:0000313" key="10">
    <source>
        <dbReference type="Proteomes" id="UP000827092"/>
    </source>
</evidence>
<keyword evidence="3 7" id="KW-0863">Zinc-finger</keyword>
<proteinExistence type="inferred from homology"/>
<evidence type="ECO:0000256" key="7">
    <source>
        <dbReference type="PROSITE-ProRule" id="PRU00453"/>
    </source>
</evidence>
<evidence type="ECO:0000313" key="9">
    <source>
        <dbReference type="EMBL" id="KAG8193719.1"/>
    </source>
</evidence>
<keyword evidence="1" id="KW-0597">Phosphoprotein</keyword>
<keyword evidence="10" id="KW-1185">Reference proteome</keyword>
<evidence type="ECO:0000256" key="3">
    <source>
        <dbReference type="ARBA" id="ARBA00022771"/>
    </source>
</evidence>
<dbReference type="Pfam" id="PF25790">
    <property type="entry name" value="BCD1"/>
    <property type="match status" value="1"/>
</dbReference>
<dbReference type="PROSITE" id="PS51083">
    <property type="entry name" value="ZF_HIT"/>
    <property type="match status" value="1"/>
</dbReference>
<accession>A0AAV6VCK1</accession>
<evidence type="ECO:0000259" key="8">
    <source>
        <dbReference type="PROSITE" id="PS51083"/>
    </source>
</evidence>
<dbReference type="PANTHER" id="PTHR13483">
    <property type="entry name" value="BOX C_D SNORNA PROTEIN 1-RELATED"/>
    <property type="match status" value="1"/>
</dbReference>
<dbReference type="GO" id="GO:0000463">
    <property type="term" value="P:maturation of LSU-rRNA from tricistronic rRNA transcript (SSU-rRNA, 5.8S rRNA, LSU-rRNA)"/>
    <property type="evidence" value="ECO:0007669"/>
    <property type="project" value="TreeGrafter"/>
</dbReference>
<dbReference type="GO" id="GO:0005634">
    <property type="term" value="C:nucleus"/>
    <property type="evidence" value="ECO:0007669"/>
    <property type="project" value="TreeGrafter"/>
</dbReference>
<dbReference type="GO" id="GO:0008270">
    <property type="term" value="F:zinc ion binding"/>
    <property type="evidence" value="ECO:0007669"/>
    <property type="project" value="UniProtKB-UniRule"/>
</dbReference>
<comment type="function">
    <text evidence="5">Required for box C/D snoRNAs accumulation involved in snoRNA processing, snoRNA transport to the nucleolus and ribosome biogenesis.</text>
</comment>
<dbReference type="CDD" id="cd23023">
    <property type="entry name" value="zf-HIT_BCD1"/>
    <property type="match status" value="1"/>
</dbReference>
<dbReference type="InterPro" id="IPR007529">
    <property type="entry name" value="Znf_HIT"/>
</dbReference>
<name>A0AAV6VCK1_9ARAC</name>
<evidence type="ECO:0000256" key="4">
    <source>
        <dbReference type="ARBA" id="ARBA00022833"/>
    </source>
</evidence>
<gene>
    <name evidence="9" type="ORF">JTE90_005017</name>
</gene>
<dbReference type="GO" id="GO:0000492">
    <property type="term" value="P:box C/D snoRNP assembly"/>
    <property type="evidence" value="ECO:0007669"/>
    <property type="project" value="TreeGrafter"/>
</dbReference>
<evidence type="ECO:0000256" key="6">
    <source>
        <dbReference type="ARBA" id="ARBA00049654"/>
    </source>
</evidence>
<dbReference type="Proteomes" id="UP000827092">
    <property type="component" value="Unassembled WGS sequence"/>
</dbReference>
<dbReference type="InterPro" id="IPR057721">
    <property type="entry name" value="BCD1_alpha/beta"/>
</dbReference>
<evidence type="ECO:0000256" key="2">
    <source>
        <dbReference type="ARBA" id="ARBA00022723"/>
    </source>
</evidence>
<dbReference type="InterPro" id="IPR051639">
    <property type="entry name" value="BCD1"/>
</dbReference>
<keyword evidence="4" id="KW-0862">Zinc</keyword>
<evidence type="ECO:0000256" key="5">
    <source>
        <dbReference type="ARBA" id="ARBA00049598"/>
    </source>
</evidence>
<sequence length="261" mass="29956">MENLLKGKADSPDKDTPIGAVFQNPCSSCKAPSKYRCPKCSAFSCSLGCVKAHKAELKCDGVRDRSAFVPIDEFKDRHLLSDYQYLEDIGRTIDNVTRAKRHHGFMGYLPQNLYRMKRAANERKTNLQILPLLFAKRKENTTFFRYSDQKIFWRIKWLFPQSDFTCYDVRIDEETLLGTCLDKYLIPESSDTADSNLVLYKSFGHKGVTVLIRDENCPANQTKYLALKQNKSLKVNFAGKKITEFPTLLVVPNIHLSCYLD</sequence>
<dbReference type="GO" id="GO:0048254">
    <property type="term" value="P:snoRNA localization"/>
    <property type="evidence" value="ECO:0007669"/>
    <property type="project" value="TreeGrafter"/>
</dbReference>
<organism evidence="9 10">
    <name type="scientific">Oedothorax gibbosus</name>
    <dbReference type="NCBI Taxonomy" id="931172"/>
    <lineage>
        <taxon>Eukaryota</taxon>
        <taxon>Metazoa</taxon>
        <taxon>Ecdysozoa</taxon>
        <taxon>Arthropoda</taxon>
        <taxon>Chelicerata</taxon>
        <taxon>Arachnida</taxon>
        <taxon>Araneae</taxon>
        <taxon>Araneomorphae</taxon>
        <taxon>Entelegynae</taxon>
        <taxon>Araneoidea</taxon>
        <taxon>Linyphiidae</taxon>
        <taxon>Erigoninae</taxon>
        <taxon>Oedothorax</taxon>
    </lineage>
</organism>
<evidence type="ECO:0000256" key="1">
    <source>
        <dbReference type="ARBA" id="ARBA00022553"/>
    </source>
</evidence>
<comment type="similarity">
    <text evidence="6">Belongs to the BCD1 family.</text>
</comment>
<feature type="domain" description="HIT-type" evidence="8">
    <location>
        <begin position="26"/>
        <end position="59"/>
    </location>
</feature>
<keyword evidence="2" id="KW-0479">Metal-binding</keyword>
<dbReference type="EMBL" id="JAFNEN010000115">
    <property type="protein sequence ID" value="KAG8193719.1"/>
    <property type="molecule type" value="Genomic_DNA"/>
</dbReference>
<dbReference type="GO" id="GO:0070761">
    <property type="term" value="C:pre-snoRNP complex"/>
    <property type="evidence" value="ECO:0007669"/>
    <property type="project" value="TreeGrafter"/>
</dbReference>
<dbReference type="AlphaFoldDB" id="A0AAV6VCK1"/>
<dbReference type="Pfam" id="PF04438">
    <property type="entry name" value="zf-HIT"/>
    <property type="match status" value="1"/>
</dbReference>